<keyword evidence="1" id="KW-0808">Transferase</keyword>
<reference evidence="1 2" key="1">
    <citation type="submission" date="2016-10" db="EMBL/GenBank/DDBJ databases">
        <authorList>
            <person name="de Groot N.N."/>
        </authorList>
    </citation>
    <scope>NUCLEOTIDE SEQUENCE [LARGE SCALE GENOMIC DNA]</scope>
    <source>
        <strain evidence="1 2">DSM 2895</strain>
    </source>
</reference>
<protein>
    <submittedName>
        <fullName evidence="1">Aminoglycoside 6'-N-acetyltransferase</fullName>
    </submittedName>
</protein>
<dbReference type="InterPro" id="IPR016181">
    <property type="entry name" value="Acyl_CoA_acyltransferase"/>
</dbReference>
<accession>A0A1G9BEM6</accession>
<dbReference type="GO" id="GO:0016740">
    <property type="term" value="F:transferase activity"/>
    <property type="evidence" value="ECO:0007669"/>
    <property type="project" value="UniProtKB-KW"/>
</dbReference>
<proteinExistence type="predicted"/>
<evidence type="ECO:0000313" key="1">
    <source>
        <dbReference type="EMBL" id="SDK37295.1"/>
    </source>
</evidence>
<dbReference type="AlphaFoldDB" id="A0A1G9BEM6"/>
<dbReference type="Proteomes" id="UP000182836">
    <property type="component" value="Unassembled WGS sequence"/>
</dbReference>
<sequence>MGPQTRNTRALKCYEKYGFKKNRILPKYELHEGEYQELTQLQRF</sequence>
<name>A0A1G9BEM6_ANEMI</name>
<gene>
    <name evidence="1" type="ORF">SAMN04487909_15124</name>
</gene>
<organism evidence="1 2">
    <name type="scientific">Aneurinibacillus migulanus</name>
    <name type="common">Bacillus migulanus</name>
    <dbReference type="NCBI Taxonomy" id="47500"/>
    <lineage>
        <taxon>Bacteria</taxon>
        <taxon>Bacillati</taxon>
        <taxon>Bacillota</taxon>
        <taxon>Bacilli</taxon>
        <taxon>Bacillales</taxon>
        <taxon>Paenibacillaceae</taxon>
        <taxon>Aneurinibacillus group</taxon>
        <taxon>Aneurinibacillus</taxon>
    </lineage>
</organism>
<dbReference type="EMBL" id="FNED01000051">
    <property type="protein sequence ID" value="SDK37295.1"/>
    <property type="molecule type" value="Genomic_DNA"/>
</dbReference>
<dbReference type="SUPFAM" id="SSF55729">
    <property type="entry name" value="Acyl-CoA N-acyltransferases (Nat)"/>
    <property type="match status" value="1"/>
</dbReference>
<evidence type="ECO:0000313" key="2">
    <source>
        <dbReference type="Proteomes" id="UP000182836"/>
    </source>
</evidence>
<dbReference type="Gene3D" id="3.40.630.30">
    <property type="match status" value="1"/>
</dbReference>